<dbReference type="Gene3D" id="3.20.20.100">
    <property type="entry name" value="NADP-dependent oxidoreductase domain"/>
    <property type="match status" value="1"/>
</dbReference>
<feature type="transmembrane region" description="Helical" evidence="2">
    <location>
        <begin position="43"/>
        <end position="64"/>
    </location>
</feature>
<dbReference type="EMBL" id="JAOTPV010000005">
    <property type="protein sequence ID" value="KAJ4482119.1"/>
    <property type="molecule type" value="Genomic_DNA"/>
</dbReference>
<dbReference type="AlphaFoldDB" id="A0A9W9AHS1"/>
<proteinExistence type="predicted"/>
<dbReference type="PANTHER" id="PTHR43364">
    <property type="entry name" value="NADH-SPECIFIC METHYLGLYOXAL REDUCTASE-RELATED"/>
    <property type="match status" value="1"/>
</dbReference>
<dbReference type="Proteomes" id="UP001150266">
    <property type="component" value="Unassembled WGS sequence"/>
</dbReference>
<evidence type="ECO:0000313" key="4">
    <source>
        <dbReference type="EMBL" id="KAJ4482119.1"/>
    </source>
</evidence>
<gene>
    <name evidence="4" type="ORF">J3R30DRAFT_3286604</name>
</gene>
<protein>
    <submittedName>
        <fullName evidence="4">NADP-dependent oxidoreductase domain-containing protein</fullName>
    </submittedName>
</protein>
<dbReference type="OrthoDB" id="48988at2759"/>
<sequence>SVKNTLKRLQIDYVDVLQCHRFDPDTPIPEVMQTLHDVVQDGYVRYSMLSIIASMLIPPLGYAINKSTPFISMQNHHNFIYREGREIFPILKIIHSTHFSDCPCFFGVGAISWSPLARGVLTRPLDVQTTRGSTNRLDGALRKKDKIVSIVLMQLYSTKKRNSGVTASIVGTTSLRNLEDIIASIPLVLDAEEMLLLEEPYKHIEVIGHT</sequence>
<keyword evidence="5" id="KW-1185">Reference proteome</keyword>
<dbReference type="PANTHER" id="PTHR43364:SF4">
    <property type="entry name" value="NAD(P)-LINKED OXIDOREDUCTASE SUPERFAMILY PROTEIN"/>
    <property type="match status" value="1"/>
</dbReference>
<keyword evidence="2" id="KW-0812">Transmembrane</keyword>
<evidence type="ECO:0000259" key="3">
    <source>
        <dbReference type="Pfam" id="PF00248"/>
    </source>
</evidence>
<keyword evidence="2" id="KW-0472">Membrane</keyword>
<keyword evidence="2" id="KW-1133">Transmembrane helix</keyword>
<name>A0A9W9AHS1_9AGAR</name>
<dbReference type="Pfam" id="PF00248">
    <property type="entry name" value="Aldo_ket_red"/>
    <property type="match status" value="1"/>
</dbReference>
<dbReference type="SUPFAM" id="SSF51430">
    <property type="entry name" value="NAD(P)-linked oxidoreductase"/>
    <property type="match status" value="1"/>
</dbReference>
<dbReference type="InterPro" id="IPR036812">
    <property type="entry name" value="NAD(P)_OxRdtase_dom_sf"/>
</dbReference>
<dbReference type="GO" id="GO:0016491">
    <property type="term" value="F:oxidoreductase activity"/>
    <property type="evidence" value="ECO:0007669"/>
    <property type="project" value="UniProtKB-KW"/>
</dbReference>
<keyword evidence="1" id="KW-0560">Oxidoreductase</keyword>
<accession>A0A9W9AHS1</accession>
<evidence type="ECO:0000256" key="1">
    <source>
        <dbReference type="ARBA" id="ARBA00023002"/>
    </source>
</evidence>
<evidence type="ECO:0000256" key="2">
    <source>
        <dbReference type="SAM" id="Phobius"/>
    </source>
</evidence>
<comment type="caution">
    <text evidence="4">The sequence shown here is derived from an EMBL/GenBank/DDBJ whole genome shotgun (WGS) entry which is preliminary data.</text>
</comment>
<organism evidence="4 5">
    <name type="scientific">Lentinula aciculospora</name>
    <dbReference type="NCBI Taxonomy" id="153920"/>
    <lineage>
        <taxon>Eukaryota</taxon>
        <taxon>Fungi</taxon>
        <taxon>Dikarya</taxon>
        <taxon>Basidiomycota</taxon>
        <taxon>Agaricomycotina</taxon>
        <taxon>Agaricomycetes</taxon>
        <taxon>Agaricomycetidae</taxon>
        <taxon>Agaricales</taxon>
        <taxon>Marasmiineae</taxon>
        <taxon>Omphalotaceae</taxon>
        <taxon>Lentinula</taxon>
    </lineage>
</organism>
<evidence type="ECO:0000313" key="5">
    <source>
        <dbReference type="Proteomes" id="UP001150266"/>
    </source>
</evidence>
<dbReference type="InterPro" id="IPR050523">
    <property type="entry name" value="AKR_Detox_Biosynth"/>
</dbReference>
<dbReference type="InterPro" id="IPR023210">
    <property type="entry name" value="NADP_OxRdtase_dom"/>
</dbReference>
<feature type="domain" description="NADP-dependent oxidoreductase" evidence="3">
    <location>
        <begin position="1"/>
        <end position="199"/>
    </location>
</feature>
<feature type="non-terminal residue" evidence="4">
    <location>
        <position position="210"/>
    </location>
</feature>
<reference evidence="4" key="1">
    <citation type="submission" date="2022-08" db="EMBL/GenBank/DDBJ databases">
        <title>A Global Phylogenomic Analysis of the Shiitake Genus Lentinula.</title>
        <authorList>
            <consortium name="DOE Joint Genome Institute"/>
            <person name="Sierra-Patev S."/>
            <person name="Min B."/>
            <person name="Naranjo-Ortiz M."/>
            <person name="Looney B."/>
            <person name="Konkel Z."/>
            <person name="Slot J.C."/>
            <person name="Sakamoto Y."/>
            <person name="Steenwyk J.L."/>
            <person name="Rokas A."/>
            <person name="Carro J."/>
            <person name="Camarero S."/>
            <person name="Ferreira P."/>
            <person name="Molpeceres G."/>
            <person name="Ruiz-Duenas F.J."/>
            <person name="Serrano A."/>
            <person name="Henrissat B."/>
            <person name="Drula E."/>
            <person name="Hughes K.W."/>
            <person name="Mata J.L."/>
            <person name="Ishikawa N.K."/>
            <person name="Vargas-Isla R."/>
            <person name="Ushijima S."/>
            <person name="Smith C.A."/>
            <person name="Ahrendt S."/>
            <person name="Andreopoulos W."/>
            <person name="He G."/>
            <person name="Labutti K."/>
            <person name="Lipzen A."/>
            <person name="Ng V."/>
            <person name="Riley R."/>
            <person name="Sandor L."/>
            <person name="Barry K."/>
            <person name="Martinez A.T."/>
            <person name="Xiao Y."/>
            <person name="Gibbons J.G."/>
            <person name="Terashima K."/>
            <person name="Grigoriev I.V."/>
            <person name="Hibbett D.S."/>
        </authorList>
    </citation>
    <scope>NUCLEOTIDE SEQUENCE</scope>
    <source>
        <strain evidence="4">JLM2183</strain>
    </source>
</reference>